<dbReference type="InterPro" id="IPR036396">
    <property type="entry name" value="Cyt_P450_sf"/>
</dbReference>
<evidence type="ECO:0000313" key="4">
    <source>
        <dbReference type="EMBL" id="MCN9241530.1"/>
    </source>
</evidence>
<name>A0ABT0ZD72_9ACTN</name>
<dbReference type="Gene3D" id="1.10.630.10">
    <property type="entry name" value="Cytochrome P450"/>
    <property type="match status" value="1"/>
</dbReference>
<protein>
    <submittedName>
        <fullName evidence="4">Cytochrome P450</fullName>
    </submittedName>
</protein>
<keyword evidence="2" id="KW-0479">Metal-binding</keyword>
<dbReference type="InterPro" id="IPR017972">
    <property type="entry name" value="Cyt_P450_CS"/>
</dbReference>
<dbReference type="Pfam" id="PF00067">
    <property type="entry name" value="p450"/>
    <property type="match status" value="1"/>
</dbReference>
<dbReference type="PROSITE" id="PS00086">
    <property type="entry name" value="CYTOCHROME_P450"/>
    <property type="match status" value="1"/>
</dbReference>
<feature type="region of interest" description="Disordered" evidence="3">
    <location>
        <begin position="1"/>
        <end position="29"/>
    </location>
</feature>
<comment type="caution">
    <text evidence="4">The sequence shown here is derived from an EMBL/GenBank/DDBJ whole genome shotgun (WGS) entry which is preliminary data.</text>
</comment>
<reference evidence="4 5" key="1">
    <citation type="submission" date="2022-05" db="EMBL/GenBank/DDBJ databases">
        <title>Streptomyces sp. nov. RY43-2 isolated from soil of a peat swamp forest.</title>
        <authorList>
            <person name="Kanchanasin P."/>
            <person name="Tanasupawat S."/>
            <person name="Phongsopitanun W."/>
        </authorList>
    </citation>
    <scope>NUCLEOTIDE SEQUENCE [LARGE SCALE GENOMIC DNA]</scope>
    <source>
        <strain evidence="4 5">RY43-2</strain>
    </source>
</reference>
<evidence type="ECO:0000256" key="1">
    <source>
        <dbReference type="ARBA" id="ARBA00010617"/>
    </source>
</evidence>
<keyword evidence="2" id="KW-0503">Monooxygenase</keyword>
<dbReference type="PRINTS" id="PR00359">
    <property type="entry name" value="BP450"/>
</dbReference>
<evidence type="ECO:0000256" key="3">
    <source>
        <dbReference type="SAM" id="MobiDB-lite"/>
    </source>
</evidence>
<keyword evidence="2" id="KW-0408">Iron</keyword>
<dbReference type="InterPro" id="IPR002397">
    <property type="entry name" value="Cyt_P450_B"/>
</dbReference>
<keyword evidence="2" id="KW-0560">Oxidoreductase</keyword>
<dbReference type="SUPFAM" id="SSF48264">
    <property type="entry name" value="Cytochrome P450"/>
    <property type="match status" value="1"/>
</dbReference>
<evidence type="ECO:0000313" key="5">
    <source>
        <dbReference type="Proteomes" id="UP001523219"/>
    </source>
</evidence>
<feature type="compositionally biased region" description="Low complexity" evidence="3">
    <location>
        <begin position="1"/>
        <end position="14"/>
    </location>
</feature>
<keyword evidence="2" id="KW-0349">Heme</keyword>
<dbReference type="EMBL" id="JAMWMR010000008">
    <property type="protein sequence ID" value="MCN9241530.1"/>
    <property type="molecule type" value="Genomic_DNA"/>
</dbReference>
<dbReference type="RefSeq" id="WP_252424810.1">
    <property type="nucleotide sequence ID" value="NZ_JAMWMR010000008.1"/>
</dbReference>
<comment type="similarity">
    <text evidence="1 2">Belongs to the cytochrome P450 family.</text>
</comment>
<dbReference type="Proteomes" id="UP001523219">
    <property type="component" value="Unassembled WGS sequence"/>
</dbReference>
<dbReference type="InterPro" id="IPR001128">
    <property type="entry name" value="Cyt_P450"/>
</dbReference>
<dbReference type="PANTHER" id="PTHR46696">
    <property type="entry name" value="P450, PUTATIVE (EUROFUNG)-RELATED"/>
    <property type="match status" value="1"/>
</dbReference>
<proteinExistence type="inferred from homology"/>
<accession>A0ABT0ZD72</accession>
<dbReference type="PANTHER" id="PTHR46696:SF1">
    <property type="entry name" value="CYTOCHROME P450 YJIB-RELATED"/>
    <property type="match status" value="1"/>
</dbReference>
<organism evidence="4 5">
    <name type="scientific">Streptomyces macrolidinus</name>
    <dbReference type="NCBI Taxonomy" id="2952607"/>
    <lineage>
        <taxon>Bacteria</taxon>
        <taxon>Bacillati</taxon>
        <taxon>Actinomycetota</taxon>
        <taxon>Actinomycetes</taxon>
        <taxon>Kitasatosporales</taxon>
        <taxon>Streptomycetaceae</taxon>
        <taxon>Streptomyces</taxon>
    </lineage>
</organism>
<evidence type="ECO:0000256" key="2">
    <source>
        <dbReference type="RuleBase" id="RU000461"/>
    </source>
</evidence>
<gene>
    <name evidence="4" type="ORF">NGF19_12130</name>
</gene>
<keyword evidence="5" id="KW-1185">Reference proteome</keyword>
<sequence>MSPQHPSASASGPEAEADVLDFPLPPPGTMGPPEKCAQLRASCPMARVRLPMDATAWYATRYEDVRALLADPRLIRPTINDWPPRLGQAVDEGPRLITMAELEGPRHAVLRKAIAPAFSSGAVRDHVPRIRAIADRLLAEFEAGGPPGDLVAGFTDPFPLLVLCDLVGIPAEDREWFLPVLDAALGGMVTAEEGQRVTGQLRSYVADLIAQKRNRPGDDVLTRLVRQCADGPLTEDEVMAFGLSMLTVGFGISSFFLADTVHTLLQRPDRWARLRDHRDLLPGAVEELLRYMPVMNGTVLLLATEDIEAGGRTLRKGDAVIPVLASANRDTDVFADAAHFDPDRADNPHLSFGRGTHNCVGAHLARAELTVGLGTLFDRFPGLRPADGQEPAWDDESVTKSPLTLPVSW</sequence>